<evidence type="ECO:0000313" key="2">
    <source>
        <dbReference type="EMBL" id="KAG8199379.1"/>
    </source>
</evidence>
<protein>
    <submittedName>
        <fullName evidence="2">Uncharacterized protein</fullName>
    </submittedName>
</protein>
<evidence type="ECO:0000313" key="3">
    <source>
        <dbReference type="Proteomes" id="UP000827092"/>
    </source>
</evidence>
<accession>A0AAV6VRR5</accession>
<evidence type="ECO:0000256" key="1">
    <source>
        <dbReference type="SAM" id="MobiDB-lite"/>
    </source>
</evidence>
<comment type="caution">
    <text evidence="2">The sequence shown here is derived from an EMBL/GenBank/DDBJ whole genome shotgun (WGS) entry which is preliminary data.</text>
</comment>
<gene>
    <name evidence="2" type="ORF">JTE90_000249</name>
</gene>
<feature type="region of interest" description="Disordered" evidence="1">
    <location>
        <begin position="33"/>
        <end position="66"/>
    </location>
</feature>
<dbReference type="AlphaFoldDB" id="A0AAV6VRR5"/>
<dbReference type="EMBL" id="JAFNEN010000027">
    <property type="protein sequence ID" value="KAG8199379.1"/>
    <property type="molecule type" value="Genomic_DNA"/>
</dbReference>
<dbReference type="Proteomes" id="UP000827092">
    <property type="component" value="Unassembled WGS sequence"/>
</dbReference>
<keyword evidence="3" id="KW-1185">Reference proteome</keyword>
<feature type="compositionally biased region" description="Basic and acidic residues" evidence="1">
    <location>
        <begin position="40"/>
        <end position="53"/>
    </location>
</feature>
<name>A0AAV6VRR5_9ARAC</name>
<sequence length="97" mass="10655">MSNDRSTLGYGFGEKHLAGPLVARQNVSNSQCFVPSPLEKTGKKLNPGEERKNGNLLDAEATNGLNDVTSPKLMGTRLSWNGYPAILEIVERDTQFY</sequence>
<organism evidence="2 3">
    <name type="scientific">Oedothorax gibbosus</name>
    <dbReference type="NCBI Taxonomy" id="931172"/>
    <lineage>
        <taxon>Eukaryota</taxon>
        <taxon>Metazoa</taxon>
        <taxon>Ecdysozoa</taxon>
        <taxon>Arthropoda</taxon>
        <taxon>Chelicerata</taxon>
        <taxon>Arachnida</taxon>
        <taxon>Araneae</taxon>
        <taxon>Araneomorphae</taxon>
        <taxon>Entelegynae</taxon>
        <taxon>Araneoidea</taxon>
        <taxon>Linyphiidae</taxon>
        <taxon>Erigoninae</taxon>
        <taxon>Oedothorax</taxon>
    </lineage>
</organism>
<proteinExistence type="predicted"/>
<reference evidence="2 3" key="1">
    <citation type="journal article" date="2022" name="Nat. Ecol. Evol.">
        <title>A masculinizing supergene underlies an exaggerated male reproductive morph in a spider.</title>
        <authorList>
            <person name="Hendrickx F."/>
            <person name="De Corte Z."/>
            <person name="Sonet G."/>
            <person name="Van Belleghem S.M."/>
            <person name="Kostlbacher S."/>
            <person name="Vangestel C."/>
        </authorList>
    </citation>
    <scope>NUCLEOTIDE SEQUENCE [LARGE SCALE GENOMIC DNA]</scope>
    <source>
        <strain evidence="2">W744_W776</strain>
    </source>
</reference>